<organism evidence="2">
    <name type="scientific">Desulfobacca acetoxidans</name>
    <dbReference type="NCBI Taxonomy" id="60893"/>
    <lineage>
        <taxon>Bacteria</taxon>
        <taxon>Pseudomonadati</taxon>
        <taxon>Thermodesulfobacteriota</taxon>
        <taxon>Desulfobaccia</taxon>
        <taxon>Desulfobaccales</taxon>
        <taxon>Desulfobaccaceae</taxon>
        <taxon>Desulfobacca</taxon>
    </lineage>
</organism>
<dbReference type="PANTHER" id="PTHR46211">
    <property type="entry name" value="GLYCEROPHOSPHORYL DIESTER PHOSPHODIESTERASE"/>
    <property type="match status" value="1"/>
</dbReference>
<dbReference type="EMBL" id="DTKJ01000015">
    <property type="protein sequence ID" value="HGZ10933.1"/>
    <property type="molecule type" value="Genomic_DNA"/>
</dbReference>
<dbReference type="InterPro" id="IPR017946">
    <property type="entry name" value="PLC-like_Pdiesterase_TIM-brl"/>
</dbReference>
<dbReference type="Pfam" id="PF03009">
    <property type="entry name" value="GDPD"/>
    <property type="match status" value="1"/>
</dbReference>
<evidence type="ECO:0000313" key="2">
    <source>
        <dbReference type="EMBL" id="HGZ10933.1"/>
    </source>
</evidence>
<name>A0A7C5AL73_9BACT</name>
<evidence type="ECO:0000259" key="1">
    <source>
        <dbReference type="PROSITE" id="PS51704"/>
    </source>
</evidence>
<dbReference type="InterPro" id="IPR030395">
    <property type="entry name" value="GP_PDE_dom"/>
</dbReference>
<dbReference type="PROSITE" id="PS51704">
    <property type="entry name" value="GP_PDE"/>
    <property type="match status" value="1"/>
</dbReference>
<dbReference type="GO" id="GO:0006629">
    <property type="term" value="P:lipid metabolic process"/>
    <property type="evidence" value="ECO:0007669"/>
    <property type="project" value="InterPro"/>
</dbReference>
<sequence>MVIMGHRGAPAYEPENTLRSIRLALDLGVAAVEVDVQLTKDEELAVIHDHTVDRTTNARGRVRDFTMAELHALDAGKGEPVPSLAEVAETVIPRAHLVVEMKHPEAIPALLRFYRTRDIFGHSHVISFWHPAVKALKEAEPRLKTGVLLVGCPADPVGLARAALAEALVLHYAYVTAELVKAAHDAGLLVFVWNIDEVETLKPYIGLNLDGIGSNRPDVLIQYLKEGK</sequence>
<dbReference type="GO" id="GO:0008081">
    <property type="term" value="F:phosphoric diester hydrolase activity"/>
    <property type="evidence" value="ECO:0007669"/>
    <property type="project" value="InterPro"/>
</dbReference>
<reference evidence="2" key="1">
    <citation type="journal article" date="2020" name="mSystems">
        <title>Genome- and Community-Level Interaction Insights into Carbon Utilization and Element Cycling Functions of Hydrothermarchaeota in Hydrothermal Sediment.</title>
        <authorList>
            <person name="Zhou Z."/>
            <person name="Liu Y."/>
            <person name="Xu W."/>
            <person name="Pan J."/>
            <person name="Luo Z.H."/>
            <person name="Li M."/>
        </authorList>
    </citation>
    <scope>NUCLEOTIDE SEQUENCE [LARGE SCALE GENOMIC DNA]</scope>
    <source>
        <strain evidence="2">SpSt-853</strain>
    </source>
</reference>
<feature type="domain" description="GP-PDE" evidence="1">
    <location>
        <begin position="1"/>
        <end position="224"/>
    </location>
</feature>
<gene>
    <name evidence="2" type="ORF">ENW48_01785</name>
</gene>
<dbReference type="SUPFAM" id="SSF51695">
    <property type="entry name" value="PLC-like phosphodiesterases"/>
    <property type="match status" value="1"/>
</dbReference>
<dbReference type="AlphaFoldDB" id="A0A7C5AL73"/>
<protein>
    <submittedName>
        <fullName evidence="2">Glycerophosphodiester phosphodiesterase</fullName>
    </submittedName>
</protein>
<dbReference type="Gene3D" id="3.20.20.190">
    <property type="entry name" value="Phosphatidylinositol (PI) phosphodiesterase"/>
    <property type="match status" value="1"/>
</dbReference>
<dbReference type="PANTHER" id="PTHR46211:SF14">
    <property type="entry name" value="GLYCEROPHOSPHODIESTER PHOSPHODIESTERASE"/>
    <property type="match status" value="1"/>
</dbReference>
<accession>A0A7C5AL73</accession>
<comment type="caution">
    <text evidence="2">The sequence shown here is derived from an EMBL/GenBank/DDBJ whole genome shotgun (WGS) entry which is preliminary data.</text>
</comment>
<proteinExistence type="predicted"/>